<name>A0A1U7NES5_9FIRM</name>
<reference evidence="1 2" key="1">
    <citation type="submission" date="2016-11" db="EMBL/GenBank/DDBJ databases">
        <title>Description of two novel members of the family Erysipelotrichaceae: Ileibacterium lipovorans gen. nov., sp. nov. and Dubosiella newyorkensis, gen. nov., sp. nov.</title>
        <authorList>
            <person name="Cox L.M."/>
            <person name="Sohn J."/>
            <person name="Tyrrell K.L."/>
            <person name="Citron D.M."/>
            <person name="Lawson P.A."/>
            <person name="Patel N.B."/>
            <person name="Iizumi T."/>
            <person name="Perez-Perez G.I."/>
            <person name="Goldstein E.J."/>
            <person name="Blaser M.J."/>
        </authorList>
    </citation>
    <scope>NUCLEOTIDE SEQUENCE [LARGE SCALE GENOMIC DNA]</scope>
    <source>
        <strain evidence="1 2">NYU-BL-A3</strain>
    </source>
</reference>
<accession>A0A1U7NES5</accession>
<evidence type="ECO:0008006" key="3">
    <source>
        <dbReference type="Google" id="ProtNLM"/>
    </source>
</evidence>
<dbReference type="InterPro" id="IPR043038">
    <property type="entry name" value="VbhA_sf"/>
</dbReference>
<dbReference type="AlphaFoldDB" id="A0A1U7NES5"/>
<comment type="caution">
    <text evidence="1">The sequence shown here is derived from an EMBL/GenBank/DDBJ whole genome shotgun (WGS) entry which is preliminary data.</text>
</comment>
<dbReference type="Gene3D" id="1.10.8.1050">
    <property type="entry name" value="Antitoxin VbhA-like"/>
    <property type="match status" value="1"/>
</dbReference>
<organism evidence="1 2">
    <name type="scientific">Ileibacterium valens</name>
    <dbReference type="NCBI Taxonomy" id="1862668"/>
    <lineage>
        <taxon>Bacteria</taxon>
        <taxon>Bacillati</taxon>
        <taxon>Bacillota</taxon>
        <taxon>Erysipelotrichia</taxon>
        <taxon>Erysipelotrichales</taxon>
        <taxon>Erysipelotrichaceae</taxon>
        <taxon>Ileibacterium</taxon>
    </lineage>
</organism>
<keyword evidence="2" id="KW-1185">Reference proteome</keyword>
<dbReference type="Proteomes" id="UP000186341">
    <property type="component" value="Unassembled WGS sequence"/>
</dbReference>
<gene>
    <name evidence="1" type="ORF">BO222_08655</name>
</gene>
<dbReference type="EMBL" id="MPJW01000171">
    <property type="protein sequence ID" value="OLU38319.1"/>
    <property type="molecule type" value="Genomic_DNA"/>
</dbReference>
<sequence length="60" mass="6604">MTEKEINDRKLQVQEALSVASLGGKTASEKELMLCEDYVNGKISLEELEVQCDDLAFAGL</sequence>
<dbReference type="RefSeq" id="WP_075820237.1">
    <property type="nucleotide sequence ID" value="NZ_CAJUTZ010000095.1"/>
</dbReference>
<dbReference type="GeneID" id="82203235"/>
<protein>
    <recommendedName>
        <fullName evidence="3">Antitoxin VbhA domain-containing protein</fullName>
    </recommendedName>
</protein>
<evidence type="ECO:0000313" key="2">
    <source>
        <dbReference type="Proteomes" id="UP000186341"/>
    </source>
</evidence>
<evidence type="ECO:0000313" key="1">
    <source>
        <dbReference type="EMBL" id="OLU38319.1"/>
    </source>
</evidence>
<proteinExistence type="predicted"/>